<evidence type="ECO:0000256" key="3">
    <source>
        <dbReference type="ARBA" id="ARBA00022989"/>
    </source>
</evidence>
<evidence type="ECO:0000256" key="1">
    <source>
        <dbReference type="ARBA" id="ARBA00004141"/>
    </source>
</evidence>
<gene>
    <name evidence="8" type="ORF">N7476_004890</name>
</gene>
<dbReference type="AlphaFoldDB" id="A0A9W9Q084"/>
<organism evidence="8 9">
    <name type="scientific">Penicillium atrosanguineum</name>
    <dbReference type="NCBI Taxonomy" id="1132637"/>
    <lineage>
        <taxon>Eukaryota</taxon>
        <taxon>Fungi</taxon>
        <taxon>Dikarya</taxon>
        <taxon>Ascomycota</taxon>
        <taxon>Pezizomycotina</taxon>
        <taxon>Eurotiomycetes</taxon>
        <taxon>Eurotiomycetidae</taxon>
        <taxon>Eurotiales</taxon>
        <taxon>Aspergillaceae</taxon>
        <taxon>Penicillium</taxon>
    </lineage>
</organism>
<keyword evidence="4 6" id="KW-0472">Membrane</keyword>
<comment type="caution">
    <text evidence="8">The sequence shown here is derived from an EMBL/GenBank/DDBJ whole genome shotgun (WGS) entry which is preliminary data.</text>
</comment>
<dbReference type="InterPro" id="IPR049326">
    <property type="entry name" value="Rhodopsin_dom_fungi"/>
</dbReference>
<dbReference type="Proteomes" id="UP001147746">
    <property type="component" value="Unassembled WGS sequence"/>
</dbReference>
<name>A0A9W9Q084_9EURO</name>
<evidence type="ECO:0000259" key="7">
    <source>
        <dbReference type="Pfam" id="PF20684"/>
    </source>
</evidence>
<evidence type="ECO:0000313" key="8">
    <source>
        <dbReference type="EMBL" id="KAJ5318470.1"/>
    </source>
</evidence>
<evidence type="ECO:0000256" key="6">
    <source>
        <dbReference type="SAM" id="Phobius"/>
    </source>
</evidence>
<dbReference type="PANTHER" id="PTHR33048">
    <property type="entry name" value="PTH11-LIKE INTEGRAL MEMBRANE PROTEIN (AFU_ORTHOLOGUE AFUA_5G11245)"/>
    <property type="match status" value="1"/>
</dbReference>
<comment type="similarity">
    <text evidence="5">Belongs to the SAT4 family.</text>
</comment>
<reference evidence="8" key="2">
    <citation type="journal article" date="2023" name="IMA Fungus">
        <title>Comparative genomic study of the Penicillium genus elucidates a diverse pangenome and 15 lateral gene transfer events.</title>
        <authorList>
            <person name="Petersen C."/>
            <person name="Sorensen T."/>
            <person name="Nielsen M.R."/>
            <person name="Sondergaard T.E."/>
            <person name="Sorensen J.L."/>
            <person name="Fitzpatrick D.A."/>
            <person name="Frisvad J.C."/>
            <person name="Nielsen K.L."/>
        </authorList>
    </citation>
    <scope>NUCLEOTIDE SEQUENCE</scope>
    <source>
        <strain evidence="8">IBT 21472</strain>
    </source>
</reference>
<comment type="subcellular location">
    <subcellularLocation>
        <location evidence="1">Membrane</location>
        <topology evidence="1">Multi-pass membrane protein</topology>
    </subcellularLocation>
</comment>
<feature type="domain" description="Rhodopsin" evidence="7">
    <location>
        <begin position="59"/>
        <end position="298"/>
    </location>
</feature>
<feature type="transmembrane region" description="Helical" evidence="6">
    <location>
        <begin position="207"/>
        <end position="225"/>
    </location>
</feature>
<dbReference type="PANTHER" id="PTHR33048:SF141">
    <property type="entry name" value="INTEGRAL MEMBRANE PROTEIN-RELATED"/>
    <property type="match status" value="1"/>
</dbReference>
<feature type="transmembrane region" description="Helical" evidence="6">
    <location>
        <begin position="38"/>
        <end position="58"/>
    </location>
</feature>
<protein>
    <recommendedName>
        <fullName evidence="7">Rhodopsin domain-containing protein</fullName>
    </recommendedName>
</protein>
<accession>A0A9W9Q084</accession>
<feature type="transmembrane region" description="Helical" evidence="6">
    <location>
        <begin position="237"/>
        <end position="257"/>
    </location>
</feature>
<keyword evidence="9" id="KW-1185">Reference proteome</keyword>
<evidence type="ECO:0000256" key="4">
    <source>
        <dbReference type="ARBA" id="ARBA00023136"/>
    </source>
</evidence>
<feature type="transmembrane region" description="Helical" evidence="6">
    <location>
        <begin position="79"/>
        <end position="100"/>
    </location>
</feature>
<feature type="transmembrane region" description="Helical" evidence="6">
    <location>
        <begin position="277"/>
        <end position="298"/>
    </location>
</feature>
<sequence>MYHAKLGDCMLTNCTTKESLTAEYLNSRECDIPIVQRYSGVDAGMLIPFIAASILFTIRMAAKSQRLGGGWGADDFTLITAYCLAIAVFALNVSMIQHGFGKNMWDILPQTNITEAYKRFYAFVLVYKALISLAKISVCLFLLRIFQSSIFRYITYTMIVVNSAIAVTWILVDSFHCIPVHLSWTGWENEESGKCIDFITSTFINGFVNIAVDAIMVSMPLYEVLKLKLSLRKKLGVAVMFGMGLVLTAVGIARVIILSSNDSTENPTFEMEPLNYWSVIECQVAIICACLPATRAFVVHYLPGMLGYSGNASSGGFHTSSNTRSKAGPAANSSKLGFISKSMPYRIDTTATSPQNASDSLVKLVEVHSGRT</sequence>
<keyword evidence="2 6" id="KW-0812">Transmembrane</keyword>
<dbReference type="Pfam" id="PF20684">
    <property type="entry name" value="Fung_rhodopsin"/>
    <property type="match status" value="1"/>
</dbReference>
<reference evidence="8" key="1">
    <citation type="submission" date="2022-12" db="EMBL/GenBank/DDBJ databases">
        <authorList>
            <person name="Petersen C."/>
        </authorList>
    </citation>
    <scope>NUCLEOTIDE SEQUENCE</scope>
    <source>
        <strain evidence="8">IBT 21472</strain>
    </source>
</reference>
<dbReference type="EMBL" id="JAPZBO010000004">
    <property type="protein sequence ID" value="KAJ5318470.1"/>
    <property type="molecule type" value="Genomic_DNA"/>
</dbReference>
<keyword evidence="3 6" id="KW-1133">Transmembrane helix</keyword>
<proteinExistence type="inferred from homology"/>
<evidence type="ECO:0000313" key="9">
    <source>
        <dbReference type="Proteomes" id="UP001147746"/>
    </source>
</evidence>
<dbReference type="GO" id="GO:0016020">
    <property type="term" value="C:membrane"/>
    <property type="evidence" value="ECO:0007669"/>
    <property type="project" value="UniProtKB-SubCell"/>
</dbReference>
<feature type="transmembrane region" description="Helical" evidence="6">
    <location>
        <begin position="150"/>
        <end position="172"/>
    </location>
</feature>
<evidence type="ECO:0000256" key="5">
    <source>
        <dbReference type="ARBA" id="ARBA00038359"/>
    </source>
</evidence>
<feature type="transmembrane region" description="Helical" evidence="6">
    <location>
        <begin position="120"/>
        <end position="143"/>
    </location>
</feature>
<evidence type="ECO:0000256" key="2">
    <source>
        <dbReference type="ARBA" id="ARBA00022692"/>
    </source>
</evidence>
<dbReference type="InterPro" id="IPR052337">
    <property type="entry name" value="SAT4-like"/>
</dbReference>